<dbReference type="PANTHER" id="PTHR30487:SF0">
    <property type="entry name" value="PREPILIN LEADER PEPTIDASE_N-METHYLTRANSFERASE-RELATED"/>
    <property type="match status" value="1"/>
</dbReference>
<comment type="similarity">
    <text evidence="1">Belongs to the peptidase A24 family.</text>
</comment>
<dbReference type="Gene3D" id="1.20.120.1220">
    <property type="match status" value="1"/>
</dbReference>
<sequence>MLREIVWWAVFLAFNVAVIGCDLRRRRVPNALVLCGLFAQLLWLIAHAVSDVPPGVGAQGLPDALIAFALGLLFVVFWKLRLMGAGDVKYLAVLGLMLGVWPWLLVLVFSAIPCGLHALAQGLQVARDPRKPRRGVPYAAYLALVAASLALMPSSSPWCSWCSSWLSTVF</sequence>
<dbReference type="GO" id="GO:0006465">
    <property type="term" value="P:signal peptide processing"/>
    <property type="evidence" value="ECO:0007669"/>
    <property type="project" value="TreeGrafter"/>
</dbReference>
<dbReference type="Proteomes" id="UP000077037">
    <property type="component" value="Unassembled WGS sequence"/>
</dbReference>
<dbReference type="EMBL" id="FKBS01000029">
    <property type="protein sequence ID" value="SAI58531.1"/>
    <property type="molecule type" value="Genomic_DNA"/>
</dbReference>
<name>A0A157RKL9_9BORD</name>
<dbReference type="PANTHER" id="PTHR30487">
    <property type="entry name" value="TYPE 4 PREPILIN-LIKE PROTEINS LEADER PEPTIDE-PROCESSING ENZYME"/>
    <property type="match status" value="1"/>
</dbReference>
<dbReference type="PROSITE" id="PS51257">
    <property type="entry name" value="PROKAR_LIPOPROTEIN"/>
    <property type="match status" value="1"/>
</dbReference>
<feature type="transmembrane region" description="Helical" evidence="2">
    <location>
        <begin position="6"/>
        <end position="23"/>
    </location>
</feature>
<evidence type="ECO:0000313" key="4">
    <source>
        <dbReference type="EMBL" id="SAI58531.1"/>
    </source>
</evidence>
<evidence type="ECO:0000313" key="5">
    <source>
        <dbReference type="Proteomes" id="UP000077037"/>
    </source>
</evidence>
<dbReference type="Pfam" id="PF01478">
    <property type="entry name" value="Peptidase_A24"/>
    <property type="match status" value="1"/>
</dbReference>
<keyword evidence="2" id="KW-0472">Membrane</keyword>
<dbReference type="AlphaFoldDB" id="A0A157RKL9"/>
<evidence type="ECO:0000256" key="2">
    <source>
        <dbReference type="SAM" id="Phobius"/>
    </source>
</evidence>
<organism evidence="4 5">
    <name type="scientific">Bordetella ansorpii</name>
    <dbReference type="NCBI Taxonomy" id="288768"/>
    <lineage>
        <taxon>Bacteria</taxon>
        <taxon>Pseudomonadati</taxon>
        <taxon>Pseudomonadota</taxon>
        <taxon>Betaproteobacteria</taxon>
        <taxon>Burkholderiales</taxon>
        <taxon>Alcaligenaceae</taxon>
        <taxon>Bordetella</taxon>
    </lineage>
</organism>
<protein>
    <submittedName>
        <fullName evidence="4">Type 4 prepilin leader peptidase</fullName>
    </submittedName>
</protein>
<feature type="transmembrane region" description="Helical" evidence="2">
    <location>
        <begin position="30"/>
        <end position="49"/>
    </location>
</feature>
<keyword evidence="2" id="KW-1133">Transmembrane helix</keyword>
<accession>A0A157RKL9</accession>
<feature type="transmembrane region" description="Helical" evidence="2">
    <location>
        <begin position="61"/>
        <end position="78"/>
    </location>
</feature>
<gene>
    <name evidence="4" type="ORF">SAMEA1982600_05111</name>
</gene>
<dbReference type="RefSeq" id="WP_235816968.1">
    <property type="nucleotide sequence ID" value="NZ_FKBS01000029.1"/>
</dbReference>
<reference evidence="4 5" key="1">
    <citation type="submission" date="2016-03" db="EMBL/GenBank/DDBJ databases">
        <authorList>
            <consortium name="Pathogen Informatics"/>
        </authorList>
    </citation>
    <scope>NUCLEOTIDE SEQUENCE [LARGE SCALE GENOMIC DNA]</scope>
    <source>
        <strain evidence="4 5">NCTC13364</strain>
    </source>
</reference>
<dbReference type="GO" id="GO:0004190">
    <property type="term" value="F:aspartic-type endopeptidase activity"/>
    <property type="evidence" value="ECO:0007669"/>
    <property type="project" value="InterPro"/>
</dbReference>
<dbReference type="InterPro" id="IPR050882">
    <property type="entry name" value="Prepilin_peptidase/N-MTase"/>
</dbReference>
<proteinExistence type="inferred from homology"/>
<dbReference type="GO" id="GO:0005886">
    <property type="term" value="C:plasma membrane"/>
    <property type="evidence" value="ECO:0007669"/>
    <property type="project" value="TreeGrafter"/>
</dbReference>
<feature type="transmembrane region" description="Helical" evidence="2">
    <location>
        <begin position="90"/>
        <end position="118"/>
    </location>
</feature>
<dbReference type="InterPro" id="IPR000045">
    <property type="entry name" value="Prepilin_IV_endopep_pep"/>
</dbReference>
<evidence type="ECO:0000259" key="3">
    <source>
        <dbReference type="Pfam" id="PF01478"/>
    </source>
</evidence>
<keyword evidence="2" id="KW-0812">Transmembrane</keyword>
<feature type="domain" description="Prepilin type IV endopeptidase peptidase" evidence="3">
    <location>
        <begin position="10"/>
        <end position="118"/>
    </location>
</feature>
<evidence type="ECO:0000256" key="1">
    <source>
        <dbReference type="ARBA" id="ARBA00005801"/>
    </source>
</evidence>